<dbReference type="OrthoDB" id="37176at2157"/>
<evidence type="ECO:0000313" key="4">
    <source>
        <dbReference type="Proteomes" id="UP000011546"/>
    </source>
</evidence>
<feature type="compositionally biased region" description="Gly residues" evidence="1">
    <location>
        <begin position="27"/>
        <end position="42"/>
    </location>
</feature>
<dbReference type="Proteomes" id="UP000011546">
    <property type="component" value="Unassembled WGS sequence"/>
</dbReference>
<feature type="domain" description="Solute-binding protein family 5" evidence="2">
    <location>
        <begin position="103"/>
        <end position="470"/>
    </location>
</feature>
<reference evidence="3 4" key="1">
    <citation type="journal article" date="2014" name="PLoS Genet.">
        <title>Phylogenetically driven sequencing of extremely halophilic archaea reveals strategies for static and dynamic osmo-response.</title>
        <authorList>
            <person name="Becker E.A."/>
            <person name="Seitzer P.M."/>
            <person name="Tritt A."/>
            <person name="Larsen D."/>
            <person name="Krusor M."/>
            <person name="Yao A.I."/>
            <person name="Wu D."/>
            <person name="Madern D."/>
            <person name="Eisen J.A."/>
            <person name="Darling A.E."/>
            <person name="Facciotti M.T."/>
        </authorList>
    </citation>
    <scope>NUCLEOTIDE SEQUENCE [LARGE SCALE GENOMIC DNA]</scope>
    <source>
        <strain evidence="3 4">JCM 14978</strain>
    </source>
</reference>
<name>M0P7P6_9EURY</name>
<dbReference type="InterPro" id="IPR000914">
    <property type="entry name" value="SBP_5_dom"/>
</dbReference>
<dbReference type="Pfam" id="PF00496">
    <property type="entry name" value="SBP_bac_5"/>
    <property type="match status" value="1"/>
</dbReference>
<evidence type="ECO:0000256" key="1">
    <source>
        <dbReference type="SAM" id="MobiDB-lite"/>
    </source>
</evidence>
<dbReference type="InterPro" id="IPR039424">
    <property type="entry name" value="SBP_5"/>
</dbReference>
<dbReference type="STRING" id="1230456.C468_08149"/>
<proteinExistence type="predicted"/>
<dbReference type="PANTHER" id="PTHR30290">
    <property type="entry name" value="PERIPLASMIC BINDING COMPONENT OF ABC TRANSPORTER"/>
    <property type="match status" value="1"/>
</dbReference>
<dbReference type="GO" id="GO:1904680">
    <property type="term" value="F:peptide transmembrane transporter activity"/>
    <property type="evidence" value="ECO:0007669"/>
    <property type="project" value="TreeGrafter"/>
</dbReference>
<dbReference type="Gene3D" id="3.40.190.10">
    <property type="entry name" value="Periplasmic binding protein-like II"/>
    <property type="match status" value="1"/>
</dbReference>
<evidence type="ECO:0000313" key="3">
    <source>
        <dbReference type="EMBL" id="EMA64860.1"/>
    </source>
</evidence>
<dbReference type="GO" id="GO:0015833">
    <property type="term" value="P:peptide transport"/>
    <property type="evidence" value="ECO:0007669"/>
    <property type="project" value="TreeGrafter"/>
</dbReference>
<dbReference type="PATRIC" id="fig|1230456.3.peg.1607"/>
<gene>
    <name evidence="3" type="ORF">C468_08149</name>
</gene>
<keyword evidence="4" id="KW-1185">Reference proteome</keyword>
<accession>M0P7P6</accession>
<sequence>MLQAAGAVGVSALAGCSDNAGSDDGASGDGGSGDDSGSGNGSSGPEVREATMVSATNNGVPTNMHLNPIATQNYDDIVGAHVFERFVAYNFETQEFEMAGLEDWSVDGETFTLTIREDLNWENGEPVTARDLVTQFQLEKKTAGAIWDFAESVEEGEDEKTVVFELTEETNPRLLRYAIGSQSDRIYAYHPVYEEFLDQEASAVQQFEWEDDVVANGSFSLESKSEQAWTLTRNEEYYNADNVNFAELQILQRGDNTALQQGMRGGELDAMSSMFAPPNIAESMPDHVQEINTPAKWGYGIVFNHEHEHFGDQNVRQAIAHVLNRELVAQNAGPRTKAVPEVATAIAVDDQERWLGDQLDQYETYGPGTAQTDTAAELLRDAGYSKNDGVWEDGDGNSISAQFATPSGWTDWTTATDTVVDQLNSFGLDLEIDSKPIGDFYGDYVDSNFGMGAFYWLPGGARSSFPFYPLRWEMVCPDIDGGHAFPTGEKTLPAIDGSGEMTISPLEEIREITSMTSDEEATEIIRRVAWHHNQTLPFIPVTEKQEQTWISGQKFNTPESDAQVLGVKWASQWLPRVGEFTAAGN</sequence>
<dbReference type="EMBL" id="AOJH01000052">
    <property type="protein sequence ID" value="EMA64860.1"/>
    <property type="molecule type" value="Genomic_DNA"/>
</dbReference>
<protein>
    <submittedName>
        <fullName evidence="3">Extracellular solute-binding protein, family 5</fullName>
    </submittedName>
</protein>
<evidence type="ECO:0000259" key="2">
    <source>
        <dbReference type="Pfam" id="PF00496"/>
    </source>
</evidence>
<organism evidence="3 4">
    <name type="scientific">Halorubrum kocurii JCM 14978</name>
    <dbReference type="NCBI Taxonomy" id="1230456"/>
    <lineage>
        <taxon>Archaea</taxon>
        <taxon>Methanobacteriati</taxon>
        <taxon>Methanobacteriota</taxon>
        <taxon>Stenosarchaea group</taxon>
        <taxon>Halobacteria</taxon>
        <taxon>Halobacteriales</taxon>
        <taxon>Haloferacaceae</taxon>
        <taxon>Halorubrum</taxon>
    </lineage>
</organism>
<comment type="caution">
    <text evidence="3">The sequence shown here is derived from an EMBL/GenBank/DDBJ whole genome shotgun (WGS) entry which is preliminary data.</text>
</comment>
<dbReference type="InterPro" id="IPR023765">
    <property type="entry name" value="SBP_5_CS"/>
</dbReference>
<dbReference type="Gene3D" id="3.10.105.10">
    <property type="entry name" value="Dipeptide-binding Protein, Domain 3"/>
    <property type="match status" value="1"/>
</dbReference>
<feature type="region of interest" description="Disordered" evidence="1">
    <location>
        <begin position="21"/>
        <end position="47"/>
    </location>
</feature>
<dbReference type="PROSITE" id="PS01040">
    <property type="entry name" value="SBP_BACTERIAL_5"/>
    <property type="match status" value="1"/>
</dbReference>
<dbReference type="SUPFAM" id="SSF53850">
    <property type="entry name" value="Periplasmic binding protein-like II"/>
    <property type="match status" value="1"/>
</dbReference>
<dbReference type="AlphaFoldDB" id="M0P7P6"/>